<accession>A0A4R6RCP9</accession>
<reference evidence="1 2" key="1">
    <citation type="submission" date="2019-03" db="EMBL/GenBank/DDBJ databases">
        <title>Genomic Encyclopedia of Type Strains, Phase IV (KMG-IV): sequencing the most valuable type-strain genomes for metagenomic binning, comparative biology and taxonomic classification.</title>
        <authorList>
            <person name="Goeker M."/>
        </authorList>
    </citation>
    <scope>NUCLEOTIDE SEQUENCE [LARGE SCALE GENOMIC DNA]</scope>
    <source>
        <strain evidence="1 2">DSM 102969</strain>
    </source>
</reference>
<dbReference type="OrthoDB" id="5455460at2"/>
<evidence type="ECO:0000313" key="2">
    <source>
        <dbReference type="Proteomes" id="UP000294547"/>
    </source>
</evidence>
<dbReference type="Gene3D" id="1.10.287.500">
    <property type="entry name" value="Helix hairpin bin"/>
    <property type="match status" value="2"/>
</dbReference>
<dbReference type="SUPFAM" id="SSF75708">
    <property type="entry name" value="Chemotaxis phosphatase CheZ"/>
    <property type="match status" value="1"/>
</dbReference>
<organism evidence="1 2">
    <name type="scientific">Oharaeibacter diazotrophicus</name>
    <dbReference type="NCBI Taxonomy" id="1920512"/>
    <lineage>
        <taxon>Bacteria</taxon>
        <taxon>Pseudomonadati</taxon>
        <taxon>Pseudomonadota</taxon>
        <taxon>Alphaproteobacteria</taxon>
        <taxon>Hyphomicrobiales</taxon>
        <taxon>Pleomorphomonadaceae</taxon>
        <taxon>Oharaeibacter</taxon>
    </lineage>
</organism>
<dbReference type="GO" id="GO:0009288">
    <property type="term" value="C:bacterial-type flagellum"/>
    <property type="evidence" value="ECO:0007669"/>
    <property type="project" value="InterPro"/>
</dbReference>
<dbReference type="GO" id="GO:0003824">
    <property type="term" value="F:catalytic activity"/>
    <property type="evidence" value="ECO:0007669"/>
    <property type="project" value="InterPro"/>
</dbReference>
<dbReference type="Proteomes" id="UP000294547">
    <property type="component" value="Unassembled WGS sequence"/>
</dbReference>
<dbReference type="RefSeq" id="WP_126538454.1">
    <property type="nucleotide sequence ID" value="NZ_BSPM01000009.1"/>
</dbReference>
<comment type="caution">
    <text evidence="1">The sequence shown here is derived from an EMBL/GenBank/DDBJ whole genome shotgun (WGS) entry which is preliminary data.</text>
</comment>
<protein>
    <submittedName>
        <fullName evidence="1">Chemotaxis protein CheZ</fullName>
    </submittedName>
</protein>
<dbReference type="AlphaFoldDB" id="A0A4R6RCP9"/>
<proteinExistence type="predicted"/>
<sequence>MSVRRKAFRVETMMGAGLGAADFAVPGSDRSDDILREIGELKRLLHPQKDISKEIVEEYRKQFVEAYKLKEELDKIQEAILSTKREIASLHVSGFKGEEMSRVTDELDAVVGGTEQATEQILASVESIDDKANSLAAHLKGDTHGMAVEIQERVVEIYEACNFQDLTGQRIRKVVNVLKFIEDRVMRMMEIWGGLDAFQTIEADESLRRAGDAALLNGPALPDADGIASQDDIDALFS</sequence>
<dbReference type="Pfam" id="PF04344">
    <property type="entry name" value="CheZ"/>
    <property type="match status" value="1"/>
</dbReference>
<evidence type="ECO:0000313" key="1">
    <source>
        <dbReference type="EMBL" id="TDP83477.1"/>
    </source>
</evidence>
<dbReference type="EMBL" id="SNXY01000009">
    <property type="protein sequence ID" value="TDP83477.1"/>
    <property type="molecule type" value="Genomic_DNA"/>
</dbReference>
<keyword evidence="2" id="KW-1185">Reference proteome</keyword>
<dbReference type="InterPro" id="IPR007439">
    <property type="entry name" value="Chemotax_Pase_CheZ"/>
</dbReference>
<dbReference type="GO" id="GO:0050920">
    <property type="term" value="P:regulation of chemotaxis"/>
    <property type="evidence" value="ECO:0007669"/>
    <property type="project" value="InterPro"/>
</dbReference>
<gene>
    <name evidence="1" type="ORF">EDD54_3439</name>
</gene>
<name>A0A4R6RCP9_9HYPH</name>